<proteinExistence type="predicted"/>
<dbReference type="EMBL" id="JAAIUW010000005">
    <property type="protein sequence ID" value="KAF7833316.1"/>
    <property type="molecule type" value="Genomic_DNA"/>
</dbReference>
<evidence type="ECO:0000313" key="2">
    <source>
        <dbReference type="Proteomes" id="UP000634136"/>
    </source>
</evidence>
<name>A0A834WVL8_9FABA</name>
<gene>
    <name evidence="1" type="ORF">G2W53_015649</name>
</gene>
<reference evidence="1" key="1">
    <citation type="submission" date="2020-09" db="EMBL/GenBank/DDBJ databases">
        <title>Genome-Enabled Discovery of Anthraquinone Biosynthesis in Senna tora.</title>
        <authorList>
            <person name="Kang S.-H."/>
            <person name="Pandey R.P."/>
            <person name="Lee C.-M."/>
            <person name="Sim J.-S."/>
            <person name="Jeong J.-T."/>
            <person name="Choi B.-S."/>
            <person name="Jung M."/>
            <person name="Ginzburg D."/>
            <person name="Zhao K."/>
            <person name="Won S.Y."/>
            <person name="Oh T.-J."/>
            <person name="Yu Y."/>
            <person name="Kim N.-H."/>
            <person name="Lee O.R."/>
            <person name="Lee T.-H."/>
            <person name="Bashyal P."/>
            <person name="Kim T.-S."/>
            <person name="Lee W.-H."/>
            <person name="Kawkins C."/>
            <person name="Kim C.-K."/>
            <person name="Kim J.S."/>
            <person name="Ahn B.O."/>
            <person name="Rhee S.Y."/>
            <person name="Sohng J.K."/>
        </authorList>
    </citation>
    <scope>NUCLEOTIDE SEQUENCE</scope>
    <source>
        <tissue evidence="1">Leaf</tissue>
    </source>
</reference>
<comment type="caution">
    <text evidence="1">The sequence shown here is derived from an EMBL/GenBank/DDBJ whole genome shotgun (WGS) entry which is preliminary data.</text>
</comment>
<keyword evidence="2" id="KW-1185">Reference proteome</keyword>
<protein>
    <submittedName>
        <fullName evidence="1">Uncharacterized protein</fullName>
    </submittedName>
</protein>
<organism evidence="1 2">
    <name type="scientific">Senna tora</name>
    <dbReference type="NCBI Taxonomy" id="362788"/>
    <lineage>
        <taxon>Eukaryota</taxon>
        <taxon>Viridiplantae</taxon>
        <taxon>Streptophyta</taxon>
        <taxon>Embryophyta</taxon>
        <taxon>Tracheophyta</taxon>
        <taxon>Spermatophyta</taxon>
        <taxon>Magnoliopsida</taxon>
        <taxon>eudicotyledons</taxon>
        <taxon>Gunneridae</taxon>
        <taxon>Pentapetalae</taxon>
        <taxon>rosids</taxon>
        <taxon>fabids</taxon>
        <taxon>Fabales</taxon>
        <taxon>Fabaceae</taxon>
        <taxon>Caesalpinioideae</taxon>
        <taxon>Cassia clade</taxon>
        <taxon>Senna</taxon>
    </lineage>
</organism>
<sequence length="34" mass="3775">MDEQGEEESCAMVLDWDEGRASRVGMQRGCADRG</sequence>
<dbReference type="AlphaFoldDB" id="A0A834WVL8"/>
<evidence type="ECO:0000313" key="1">
    <source>
        <dbReference type="EMBL" id="KAF7833316.1"/>
    </source>
</evidence>
<accession>A0A834WVL8</accession>
<dbReference type="Proteomes" id="UP000634136">
    <property type="component" value="Unassembled WGS sequence"/>
</dbReference>